<dbReference type="InterPro" id="IPR011010">
    <property type="entry name" value="DNA_brk_join_enz"/>
</dbReference>
<evidence type="ECO:0000313" key="3">
    <source>
        <dbReference type="EMBL" id="CAL4061225.1"/>
    </source>
</evidence>
<protein>
    <recommendedName>
        <fullName evidence="5">Tyr recombinase domain-containing protein</fullName>
    </recommendedName>
</protein>
<keyword evidence="1" id="KW-0233">DNA recombination</keyword>
<dbReference type="PANTHER" id="PTHR35617">
    <property type="entry name" value="PHAGE_INTEGRASE DOMAIN-CONTAINING PROTEIN"/>
    <property type="match status" value="1"/>
</dbReference>
<dbReference type="GO" id="GO:0003677">
    <property type="term" value="F:DNA binding"/>
    <property type="evidence" value="ECO:0007669"/>
    <property type="project" value="InterPro"/>
</dbReference>
<dbReference type="Proteomes" id="UP001497623">
    <property type="component" value="Unassembled WGS sequence"/>
</dbReference>
<dbReference type="GO" id="GO:0006310">
    <property type="term" value="P:DNA recombination"/>
    <property type="evidence" value="ECO:0007669"/>
    <property type="project" value="UniProtKB-KW"/>
</dbReference>
<reference evidence="3 4" key="1">
    <citation type="submission" date="2024-05" db="EMBL/GenBank/DDBJ databases">
        <authorList>
            <person name="Wallberg A."/>
        </authorList>
    </citation>
    <scope>NUCLEOTIDE SEQUENCE [LARGE SCALE GENOMIC DNA]</scope>
</reference>
<evidence type="ECO:0008006" key="5">
    <source>
        <dbReference type="Google" id="ProtNLM"/>
    </source>
</evidence>
<gene>
    <name evidence="3" type="ORF">MNOR_LOCUS1975</name>
</gene>
<comment type="caution">
    <text evidence="3">The sequence shown here is derived from an EMBL/GenBank/DDBJ whole genome shotgun (WGS) entry which is preliminary data.</text>
</comment>
<name>A0AAV2PPN6_MEGNR</name>
<feature type="compositionally biased region" description="Polar residues" evidence="2">
    <location>
        <begin position="1"/>
        <end position="15"/>
    </location>
</feature>
<proteinExistence type="predicted"/>
<evidence type="ECO:0000256" key="2">
    <source>
        <dbReference type="SAM" id="MobiDB-lite"/>
    </source>
</evidence>
<keyword evidence="4" id="KW-1185">Reference proteome</keyword>
<evidence type="ECO:0000256" key="1">
    <source>
        <dbReference type="ARBA" id="ARBA00023172"/>
    </source>
</evidence>
<accession>A0AAV2PPN6</accession>
<dbReference type="AlphaFoldDB" id="A0AAV2PPN6"/>
<dbReference type="InterPro" id="IPR013762">
    <property type="entry name" value="Integrase-like_cat_sf"/>
</dbReference>
<dbReference type="EMBL" id="CAXKWB010000561">
    <property type="protein sequence ID" value="CAL4061225.1"/>
    <property type="molecule type" value="Genomic_DNA"/>
</dbReference>
<dbReference type="Gene3D" id="1.10.443.10">
    <property type="entry name" value="Intergrase catalytic core"/>
    <property type="match status" value="1"/>
</dbReference>
<dbReference type="GO" id="GO:0015074">
    <property type="term" value="P:DNA integration"/>
    <property type="evidence" value="ECO:0007669"/>
    <property type="project" value="InterPro"/>
</dbReference>
<dbReference type="SUPFAM" id="SSF56349">
    <property type="entry name" value="DNA breaking-rejoining enzymes"/>
    <property type="match status" value="1"/>
</dbReference>
<evidence type="ECO:0000313" key="4">
    <source>
        <dbReference type="Proteomes" id="UP001497623"/>
    </source>
</evidence>
<dbReference type="PANTHER" id="PTHR35617:SF3">
    <property type="entry name" value="CORE-BINDING (CB) DOMAIN-CONTAINING PROTEIN"/>
    <property type="match status" value="1"/>
</dbReference>
<organism evidence="3 4">
    <name type="scientific">Meganyctiphanes norvegica</name>
    <name type="common">Northern krill</name>
    <name type="synonym">Thysanopoda norvegica</name>
    <dbReference type="NCBI Taxonomy" id="48144"/>
    <lineage>
        <taxon>Eukaryota</taxon>
        <taxon>Metazoa</taxon>
        <taxon>Ecdysozoa</taxon>
        <taxon>Arthropoda</taxon>
        <taxon>Crustacea</taxon>
        <taxon>Multicrustacea</taxon>
        <taxon>Malacostraca</taxon>
        <taxon>Eumalacostraca</taxon>
        <taxon>Eucarida</taxon>
        <taxon>Euphausiacea</taxon>
        <taxon>Euphausiidae</taxon>
        <taxon>Meganyctiphanes</taxon>
    </lineage>
</organism>
<feature type="compositionally biased region" description="Low complexity" evidence="2">
    <location>
        <begin position="26"/>
        <end position="38"/>
    </location>
</feature>
<feature type="region of interest" description="Disordered" evidence="2">
    <location>
        <begin position="1"/>
        <end position="38"/>
    </location>
</feature>
<sequence length="691" mass="76997">MSGDSSTHLSLTSSIGEPVRSPQFCSRHNSSGTSSSSSAHYMDEFQNFPWNERYSCSTGSFFPGSSPDLAGHRVSQLSCTNDGSYSLASTYDRCLSRGLVRGSSSPQSVGTVASGVWSSFVKLAGTRGRLPFLVGISTTSQRSRCIDNDRQHNSGVVSTSSGIPQIRSPHVSADCYSGVLPFTLDYTGTQTPAGWFECSGRSGLQIGPNHHGVVLGQGNFGWLSSLAGPFQVDLFATRENMQLPSFVSPFPDPWAIEVNALSLHWETWDKLYLFPPSSIMVEVVARLQQWKGKLVPFTTSPISKPNISSPRTFVVADDQQRPCVSSQPIHFQSSRVETMRLALRVSGYSDAAINILLLAHKPGTTKQYQAVWTKFCAFLSMSRLTSKDVSVGVVCDFLAYHSRVYKRKYRMLATYKSALRHPVLFSCNVEINCISFELFMRRLFNLAPPSRAKETASWSLNDLLLFLLTSQFEPLESATFTRLTQKALCLILLASGRRIGEIANLTRNYEEIVSPPSISLIWAPEFVPKHHTPTFQSFYPSKDYLNSKVASDRLLCPVRAYKVLLDRCPVWWKDVPPLDRHTFLWSHNRLSLPVKISNLTSWFKSLVVDSRKHAKFSVDAMRKFSASYAAKYGQIESRIIKVMGFASNTIMRKNYISLVPQLKFPCVLPGGTFLPYKVHAMSDSESDSESD</sequence>